<keyword evidence="5 7" id="KW-0472">Membrane</keyword>
<dbReference type="GO" id="GO:0015137">
    <property type="term" value="F:citrate transmembrane transporter activity"/>
    <property type="evidence" value="ECO:0007669"/>
    <property type="project" value="TreeGrafter"/>
</dbReference>
<dbReference type="PANTHER" id="PTHR10283">
    <property type="entry name" value="SOLUTE CARRIER FAMILY 13 MEMBER"/>
    <property type="match status" value="1"/>
</dbReference>
<feature type="transmembrane region" description="Helical" evidence="7">
    <location>
        <begin position="76"/>
        <end position="95"/>
    </location>
</feature>
<organism evidence="8 9">
    <name type="scientific">Ridgeia piscesae</name>
    <name type="common">Tubeworm</name>
    <dbReference type="NCBI Taxonomy" id="27915"/>
    <lineage>
        <taxon>Eukaryota</taxon>
        <taxon>Metazoa</taxon>
        <taxon>Spiralia</taxon>
        <taxon>Lophotrochozoa</taxon>
        <taxon>Annelida</taxon>
        <taxon>Polychaeta</taxon>
        <taxon>Sedentaria</taxon>
        <taxon>Canalipalpata</taxon>
        <taxon>Sabellida</taxon>
        <taxon>Siboglinidae</taxon>
        <taxon>Ridgeia</taxon>
    </lineage>
</organism>
<feature type="transmembrane region" description="Helical" evidence="7">
    <location>
        <begin position="527"/>
        <end position="553"/>
    </location>
</feature>
<feature type="transmembrane region" description="Helical" evidence="7">
    <location>
        <begin position="447"/>
        <end position="477"/>
    </location>
</feature>
<feature type="transmembrane region" description="Helical" evidence="7">
    <location>
        <begin position="489"/>
        <end position="507"/>
    </location>
</feature>
<keyword evidence="4 7" id="KW-1133">Transmembrane helix</keyword>
<evidence type="ECO:0000256" key="6">
    <source>
        <dbReference type="SAM" id="MobiDB-lite"/>
    </source>
</evidence>
<comment type="similarity">
    <text evidence="2">Belongs to the SLC13A/DASS transporter (TC 2.A.47) family. NADC subfamily.</text>
</comment>
<feature type="transmembrane region" description="Helical" evidence="7">
    <location>
        <begin position="268"/>
        <end position="289"/>
    </location>
</feature>
<dbReference type="GO" id="GO:0005886">
    <property type="term" value="C:plasma membrane"/>
    <property type="evidence" value="ECO:0007669"/>
    <property type="project" value="TreeGrafter"/>
</dbReference>
<evidence type="ECO:0000256" key="2">
    <source>
        <dbReference type="ARBA" id="ARBA00006772"/>
    </source>
</evidence>
<dbReference type="Pfam" id="PF00939">
    <property type="entry name" value="Na_sulph_symp"/>
    <property type="match status" value="1"/>
</dbReference>
<feature type="transmembrane region" description="Helical" evidence="7">
    <location>
        <begin position="321"/>
        <end position="343"/>
    </location>
</feature>
<evidence type="ECO:0000256" key="1">
    <source>
        <dbReference type="ARBA" id="ARBA00004141"/>
    </source>
</evidence>
<dbReference type="EMBL" id="JAODUO010001099">
    <property type="protein sequence ID" value="KAK2171136.1"/>
    <property type="molecule type" value="Genomic_DNA"/>
</dbReference>
<reference evidence="8" key="1">
    <citation type="journal article" date="2023" name="Mol. Biol. Evol.">
        <title>Third-Generation Sequencing Reveals the Adaptive Role of the Epigenome in Three Deep-Sea Polychaetes.</title>
        <authorList>
            <person name="Perez M."/>
            <person name="Aroh O."/>
            <person name="Sun Y."/>
            <person name="Lan Y."/>
            <person name="Juniper S.K."/>
            <person name="Young C.R."/>
            <person name="Angers B."/>
            <person name="Qian P.Y."/>
        </authorList>
    </citation>
    <scope>NUCLEOTIDE SEQUENCE</scope>
    <source>
        <strain evidence="8">R07B-5</strain>
    </source>
</reference>
<comment type="subcellular location">
    <subcellularLocation>
        <location evidence="1">Membrane</location>
        <topology evidence="1">Multi-pass membrane protein</topology>
    </subcellularLocation>
</comment>
<name>A0AAD9KGX3_RIDPI</name>
<keyword evidence="3 7" id="KW-0812">Transmembrane</keyword>
<feature type="transmembrane region" description="Helical" evidence="7">
    <location>
        <begin position="6"/>
        <end position="26"/>
    </location>
</feature>
<dbReference type="InterPro" id="IPR001898">
    <property type="entry name" value="SLC13A/DASS"/>
</dbReference>
<protein>
    <submittedName>
        <fullName evidence="8">Uncharacterized protein</fullName>
    </submittedName>
</protein>
<accession>A0AAD9KGX3</accession>
<evidence type="ECO:0000256" key="3">
    <source>
        <dbReference type="ARBA" id="ARBA00022692"/>
    </source>
</evidence>
<dbReference type="AlphaFoldDB" id="A0AAD9KGX3"/>
<feature type="region of interest" description="Disordered" evidence="6">
    <location>
        <begin position="159"/>
        <end position="190"/>
    </location>
</feature>
<evidence type="ECO:0000256" key="7">
    <source>
        <dbReference type="SAM" id="Phobius"/>
    </source>
</evidence>
<dbReference type="GO" id="GO:0015141">
    <property type="term" value="F:succinate transmembrane transporter activity"/>
    <property type="evidence" value="ECO:0007669"/>
    <property type="project" value="TreeGrafter"/>
</dbReference>
<evidence type="ECO:0000313" key="9">
    <source>
        <dbReference type="Proteomes" id="UP001209878"/>
    </source>
</evidence>
<feature type="transmembrane region" description="Helical" evidence="7">
    <location>
        <begin position="224"/>
        <end position="248"/>
    </location>
</feature>
<evidence type="ECO:0000256" key="4">
    <source>
        <dbReference type="ARBA" id="ARBA00022989"/>
    </source>
</evidence>
<proteinExistence type="inferred from homology"/>
<keyword evidence="9" id="KW-1185">Reference proteome</keyword>
<evidence type="ECO:0000313" key="8">
    <source>
        <dbReference type="EMBL" id="KAK2171136.1"/>
    </source>
</evidence>
<sequence length="582" mass="63855">MGAFWCLQVLPLSVTALMPVIVVPLFGIQSAKDVIHNYMRDVIMVFACSLMIAVAIEKSGIHRRLAIYILMQVGGQPKWITLGFMLPTWFLSMWITNTATTAMVMPIAEAVLRELEAPVEKVTEPEPVVEAETVMMYTWSEHNGGVIMDPLSTDQLTRIQRKKPTSPVARTTREMPRQSGEADDITLNTEGTEGGSWYEVNLSTASINGKEGFRSREGDIAKSVILSVAYAANIGGIATLIGTPANLILKENADAMWKSAHLPSPVEFLPWMAFSLPISAIMLFLMWVWSSPPPSSSGSPAPDHRREEMMVKFLKEERDRIGAITFAEVMTVVLFVIMILLLFTRHPMFMPGWAEYFKPGYVDDDCAMMLIVFAMFLIPANTPHTDILTARQSTPDTLLDWETMRTRFPWGFIFVLGGAYALADACAVSGLSLWIGKRLVISSLPDIAMVMVLSLLTAAFTELASNTAVTTILMPIVGCMAIDLGKNPLYLMLPVAVTTSFSFMFPVSSPPNAIAFATGRLRVVDMVKAGCVPPLLCVVTVALATQTWGMALFGLSSVPWKNATVLSDSGACWEFFKVHGGE</sequence>
<comment type="caution">
    <text evidence="8">The sequence shown here is derived from an EMBL/GenBank/DDBJ whole genome shotgun (WGS) entry which is preliminary data.</text>
</comment>
<gene>
    <name evidence="8" type="ORF">NP493_1099g00008</name>
</gene>
<evidence type="ECO:0000256" key="5">
    <source>
        <dbReference type="ARBA" id="ARBA00023136"/>
    </source>
</evidence>
<dbReference type="PANTHER" id="PTHR10283:SF82">
    <property type="entry name" value="SOLUTE CARRIER FAMILY 13 MEMBER 2"/>
    <property type="match status" value="1"/>
</dbReference>
<feature type="transmembrane region" description="Helical" evidence="7">
    <location>
        <begin position="38"/>
        <end position="56"/>
    </location>
</feature>
<feature type="transmembrane region" description="Helical" evidence="7">
    <location>
        <begin position="410"/>
        <end position="435"/>
    </location>
</feature>
<dbReference type="Proteomes" id="UP001209878">
    <property type="component" value="Unassembled WGS sequence"/>
</dbReference>